<dbReference type="Gene3D" id="2.40.30.10">
    <property type="entry name" value="Translation factors"/>
    <property type="match status" value="1"/>
</dbReference>
<organism evidence="15 16">
    <name type="scientific">Candidatus Yanofskybacteria bacterium CG10_big_fil_rev_8_21_14_0_10_36_16</name>
    <dbReference type="NCBI Taxonomy" id="1975096"/>
    <lineage>
        <taxon>Bacteria</taxon>
        <taxon>Candidatus Yanofskyibacteriota</taxon>
    </lineage>
</organism>
<dbReference type="InterPro" id="IPR017927">
    <property type="entry name" value="FAD-bd_FR_type"/>
</dbReference>
<dbReference type="Pfam" id="PF00175">
    <property type="entry name" value="NAD_binding_1"/>
    <property type="match status" value="1"/>
</dbReference>
<protein>
    <recommendedName>
        <fullName evidence="14">FAD-binding FR-type domain-containing protein</fullName>
    </recommendedName>
</protein>
<dbReference type="InterPro" id="IPR013112">
    <property type="entry name" value="FAD-bd_8"/>
</dbReference>
<sequence length="442" mass="50679">MNKQYQSKQNLWLWFLWANWVIVFVFWFSGSGVDILDGWAKTSIAFGRLAGLSAAYMILLQFFFMGRMPWLERYFGLDGLSRIHHSNGKKGLILLLVHPILISFGYAGLSDTGLIDQFLALDYVALAFLGLVLFVIAVVSSLYIVSKRLKYESWYFVHLIVYLAMFFSFWHQIEIGHDLTTSQIFYWYWILLYASVFTSHIAFRFIRPVLKYKKHGFYVKDIVRENSKAVSVYIGGKNLKEFDIQPGQFMIFRFLSKGFWWQAHPFSLSMAPNGTELRITIKELGDFTSKIKNLKIGTGVFIDGPYGIFTDFYGVSNKVLMIAGGIGITPIRSLMDKMLAEGKQVTLLYANQDEESILFKKEIDDLAQRYNAKVIHVLSGDPSYEGEKGYVDENKIKKYISDIKSQTVYICGPVPMMDSVKSHLSKLGVLPQNIISEQFYLG</sequence>
<keyword evidence="11" id="KW-0411">Iron-sulfur</keyword>
<proteinExistence type="predicted"/>
<evidence type="ECO:0000256" key="2">
    <source>
        <dbReference type="ARBA" id="ARBA00004141"/>
    </source>
</evidence>
<dbReference type="InterPro" id="IPR050415">
    <property type="entry name" value="MRET"/>
</dbReference>
<feature type="transmembrane region" description="Helical" evidence="13">
    <location>
        <begin position="121"/>
        <end position="145"/>
    </location>
</feature>
<evidence type="ECO:0000259" key="14">
    <source>
        <dbReference type="PROSITE" id="PS51384"/>
    </source>
</evidence>
<feature type="transmembrane region" description="Helical" evidence="13">
    <location>
        <begin position="49"/>
        <end position="70"/>
    </location>
</feature>
<name>A0A2J0QAN3_9BACT</name>
<dbReference type="Proteomes" id="UP000228496">
    <property type="component" value="Unassembled WGS sequence"/>
</dbReference>
<evidence type="ECO:0000256" key="9">
    <source>
        <dbReference type="ARBA" id="ARBA00023002"/>
    </source>
</evidence>
<feature type="transmembrane region" description="Helical" evidence="13">
    <location>
        <begin position="185"/>
        <end position="206"/>
    </location>
</feature>
<comment type="subcellular location">
    <subcellularLocation>
        <location evidence="2">Membrane</location>
        <topology evidence="2">Multi-pass membrane protein</topology>
    </subcellularLocation>
</comment>
<keyword evidence="8 13" id="KW-1133">Transmembrane helix</keyword>
<evidence type="ECO:0000256" key="8">
    <source>
        <dbReference type="ARBA" id="ARBA00022989"/>
    </source>
</evidence>
<feature type="domain" description="FAD-binding FR-type" evidence="14">
    <location>
        <begin position="212"/>
        <end position="312"/>
    </location>
</feature>
<dbReference type="SUPFAM" id="SSF52343">
    <property type="entry name" value="Ferredoxin reductase-like, C-terminal NADP-linked domain"/>
    <property type="match status" value="1"/>
</dbReference>
<evidence type="ECO:0000256" key="4">
    <source>
        <dbReference type="ARBA" id="ARBA00022692"/>
    </source>
</evidence>
<evidence type="ECO:0000256" key="5">
    <source>
        <dbReference type="ARBA" id="ARBA00022714"/>
    </source>
</evidence>
<evidence type="ECO:0000313" key="16">
    <source>
        <dbReference type="Proteomes" id="UP000228496"/>
    </source>
</evidence>
<evidence type="ECO:0000256" key="1">
    <source>
        <dbReference type="ARBA" id="ARBA00001974"/>
    </source>
</evidence>
<keyword evidence="7" id="KW-0274">FAD</keyword>
<dbReference type="AlphaFoldDB" id="A0A2J0QAN3"/>
<dbReference type="InterPro" id="IPR017938">
    <property type="entry name" value="Riboflavin_synthase-like_b-brl"/>
</dbReference>
<dbReference type="PANTHER" id="PTHR47354">
    <property type="entry name" value="NADH OXIDOREDUCTASE HCR"/>
    <property type="match status" value="1"/>
</dbReference>
<evidence type="ECO:0000256" key="13">
    <source>
        <dbReference type="SAM" id="Phobius"/>
    </source>
</evidence>
<dbReference type="PROSITE" id="PS51384">
    <property type="entry name" value="FAD_FR"/>
    <property type="match status" value="1"/>
</dbReference>
<evidence type="ECO:0000256" key="7">
    <source>
        <dbReference type="ARBA" id="ARBA00022827"/>
    </source>
</evidence>
<evidence type="ECO:0000256" key="3">
    <source>
        <dbReference type="ARBA" id="ARBA00022630"/>
    </source>
</evidence>
<dbReference type="GO" id="GO:0016491">
    <property type="term" value="F:oxidoreductase activity"/>
    <property type="evidence" value="ECO:0007669"/>
    <property type="project" value="UniProtKB-KW"/>
</dbReference>
<keyword evidence="12 13" id="KW-0472">Membrane</keyword>
<dbReference type="SUPFAM" id="SSF63380">
    <property type="entry name" value="Riboflavin synthase domain-like"/>
    <property type="match status" value="1"/>
</dbReference>
<evidence type="ECO:0000256" key="6">
    <source>
        <dbReference type="ARBA" id="ARBA00022723"/>
    </source>
</evidence>
<dbReference type="InterPro" id="IPR001433">
    <property type="entry name" value="OxRdtase_FAD/NAD-bd"/>
</dbReference>
<reference evidence="15 16" key="1">
    <citation type="submission" date="2017-09" db="EMBL/GenBank/DDBJ databases">
        <title>Depth-based differentiation of microbial function through sediment-hosted aquifers and enrichment of novel symbionts in the deep terrestrial subsurface.</title>
        <authorList>
            <person name="Probst A.J."/>
            <person name="Ladd B."/>
            <person name="Jarett J.K."/>
            <person name="Geller-Mcgrath D.E."/>
            <person name="Sieber C.M."/>
            <person name="Emerson J.B."/>
            <person name="Anantharaman K."/>
            <person name="Thomas B.C."/>
            <person name="Malmstrom R."/>
            <person name="Stieglmeier M."/>
            <person name="Klingl A."/>
            <person name="Woyke T."/>
            <person name="Ryan C.M."/>
            <person name="Banfield J.F."/>
        </authorList>
    </citation>
    <scope>NUCLEOTIDE SEQUENCE [LARGE SCALE GENOMIC DNA]</scope>
    <source>
        <strain evidence="15">CG10_big_fil_rev_8_21_14_0_10_36_16</strain>
    </source>
</reference>
<accession>A0A2J0QAN3</accession>
<dbReference type="Gene3D" id="3.40.50.80">
    <property type="entry name" value="Nucleotide-binding domain of ferredoxin-NADP reductase (FNR) module"/>
    <property type="match status" value="1"/>
</dbReference>
<comment type="cofactor">
    <cofactor evidence="1">
        <name>FAD</name>
        <dbReference type="ChEBI" id="CHEBI:57692"/>
    </cofactor>
</comment>
<dbReference type="InterPro" id="IPR001709">
    <property type="entry name" value="Flavoprot_Pyr_Nucl_cyt_Rdtase"/>
</dbReference>
<feature type="transmembrane region" description="Helical" evidence="13">
    <location>
        <begin position="91"/>
        <end position="109"/>
    </location>
</feature>
<dbReference type="PANTHER" id="PTHR47354:SF8">
    <property type="entry name" value="1,2-PHENYLACETYL-COA EPOXIDASE, SUBUNIT E"/>
    <property type="match status" value="1"/>
</dbReference>
<dbReference type="InterPro" id="IPR013130">
    <property type="entry name" value="Fe3_Rdtase_TM_dom"/>
</dbReference>
<feature type="transmembrane region" description="Helical" evidence="13">
    <location>
        <begin position="12"/>
        <end position="29"/>
    </location>
</feature>
<keyword evidence="3" id="KW-0285">Flavoprotein</keyword>
<dbReference type="GO" id="GO:0050660">
    <property type="term" value="F:flavin adenine dinucleotide binding"/>
    <property type="evidence" value="ECO:0007669"/>
    <property type="project" value="TreeGrafter"/>
</dbReference>
<dbReference type="EMBL" id="PCXQ01000005">
    <property type="protein sequence ID" value="PJE50736.1"/>
    <property type="molecule type" value="Genomic_DNA"/>
</dbReference>
<dbReference type="PRINTS" id="PR00406">
    <property type="entry name" value="CYTB5RDTASE"/>
</dbReference>
<dbReference type="GO" id="GO:0016020">
    <property type="term" value="C:membrane"/>
    <property type="evidence" value="ECO:0007669"/>
    <property type="project" value="UniProtKB-SubCell"/>
</dbReference>
<dbReference type="Pfam" id="PF08022">
    <property type="entry name" value="FAD_binding_8"/>
    <property type="match status" value="1"/>
</dbReference>
<evidence type="ECO:0000256" key="10">
    <source>
        <dbReference type="ARBA" id="ARBA00023004"/>
    </source>
</evidence>
<evidence type="ECO:0000256" key="12">
    <source>
        <dbReference type="ARBA" id="ARBA00023136"/>
    </source>
</evidence>
<comment type="caution">
    <text evidence="15">The sequence shown here is derived from an EMBL/GenBank/DDBJ whole genome shotgun (WGS) entry which is preliminary data.</text>
</comment>
<keyword evidence="9" id="KW-0560">Oxidoreductase</keyword>
<dbReference type="GO" id="GO:0046872">
    <property type="term" value="F:metal ion binding"/>
    <property type="evidence" value="ECO:0007669"/>
    <property type="project" value="UniProtKB-KW"/>
</dbReference>
<keyword evidence="5" id="KW-0001">2Fe-2S</keyword>
<keyword evidence="6" id="KW-0479">Metal-binding</keyword>
<keyword evidence="4 13" id="KW-0812">Transmembrane</keyword>
<dbReference type="Pfam" id="PF01794">
    <property type="entry name" value="Ferric_reduct"/>
    <property type="match status" value="1"/>
</dbReference>
<keyword evidence="10" id="KW-0408">Iron</keyword>
<feature type="transmembrane region" description="Helical" evidence="13">
    <location>
        <begin position="154"/>
        <end position="173"/>
    </location>
</feature>
<dbReference type="InterPro" id="IPR039261">
    <property type="entry name" value="FNR_nucleotide-bd"/>
</dbReference>
<dbReference type="PRINTS" id="PR00371">
    <property type="entry name" value="FPNCR"/>
</dbReference>
<evidence type="ECO:0000313" key="15">
    <source>
        <dbReference type="EMBL" id="PJE50736.1"/>
    </source>
</evidence>
<evidence type="ECO:0000256" key="11">
    <source>
        <dbReference type="ARBA" id="ARBA00023014"/>
    </source>
</evidence>
<dbReference type="CDD" id="cd06198">
    <property type="entry name" value="FNR_like_3"/>
    <property type="match status" value="1"/>
</dbReference>
<dbReference type="GO" id="GO:0051537">
    <property type="term" value="F:2 iron, 2 sulfur cluster binding"/>
    <property type="evidence" value="ECO:0007669"/>
    <property type="project" value="UniProtKB-KW"/>
</dbReference>
<gene>
    <name evidence="15" type="ORF">COV29_03310</name>
</gene>